<organism evidence="2 3">
    <name type="scientific">Streptomyces dysideae</name>
    <dbReference type="NCBI Taxonomy" id="909626"/>
    <lineage>
        <taxon>Bacteria</taxon>
        <taxon>Bacillati</taxon>
        <taxon>Actinomycetota</taxon>
        <taxon>Actinomycetes</taxon>
        <taxon>Kitasatosporales</taxon>
        <taxon>Streptomycetaceae</taxon>
        <taxon>Streptomyces</taxon>
    </lineage>
</organism>
<accession>A0A101UUK6</accession>
<dbReference type="AlphaFoldDB" id="A0A101UUK6"/>
<name>A0A101UUK6_9ACTN</name>
<dbReference type="Proteomes" id="UP000053260">
    <property type="component" value="Unassembled WGS sequence"/>
</dbReference>
<keyword evidence="3" id="KW-1185">Reference proteome</keyword>
<dbReference type="RefSeq" id="WP_067028387.1">
    <property type="nucleotide sequence ID" value="NZ_KQ949099.1"/>
</dbReference>
<sequence>MSGAAPRSAQPSLNTPLDGISEALRPDTGLMMVESPAISRTPSRIRAGDWCACRAGRHRSAPAPPLTGTTPDRHHP</sequence>
<gene>
    <name evidence="2" type="ORF">AQJ91_31720</name>
</gene>
<comment type="caution">
    <text evidence="2">The sequence shown here is derived from an EMBL/GenBank/DDBJ whole genome shotgun (WGS) entry which is preliminary data.</text>
</comment>
<feature type="region of interest" description="Disordered" evidence="1">
    <location>
        <begin position="1"/>
        <end position="28"/>
    </location>
</feature>
<evidence type="ECO:0000313" key="2">
    <source>
        <dbReference type="EMBL" id="KUO17140.1"/>
    </source>
</evidence>
<feature type="region of interest" description="Disordered" evidence="1">
    <location>
        <begin position="56"/>
        <end position="76"/>
    </location>
</feature>
<evidence type="ECO:0000256" key="1">
    <source>
        <dbReference type="SAM" id="MobiDB-lite"/>
    </source>
</evidence>
<proteinExistence type="predicted"/>
<protein>
    <submittedName>
        <fullName evidence="2">Uncharacterized protein</fullName>
    </submittedName>
</protein>
<dbReference type="EMBL" id="LMXB01000079">
    <property type="protein sequence ID" value="KUO17140.1"/>
    <property type="molecule type" value="Genomic_DNA"/>
</dbReference>
<evidence type="ECO:0000313" key="3">
    <source>
        <dbReference type="Proteomes" id="UP000053260"/>
    </source>
</evidence>
<reference evidence="2 3" key="1">
    <citation type="submission" date="2015-10" db="EMBL/GenBank/DDBJ databases">
        <title>Draft genome sequence of Streptomyces sp. RV15, isolated from a marine sponge.</title>
        <authorList>
            <person name="Ruckert C."/>
            <person name="Abdelmohsen U.R."/>
            <person name="Winkler A."/>
            <person name="Hentschel U."/>
            <person name="Kalinowski J."/>
            <person name="Kampfer P."/>
            <person name="Glaeser S."/>
        </authorList>
    </citation>
    <scope>NUCLEOTIDE SEQUENCE [LARGE SCALE GENOMIC DNA]</scope>
    <source>
        <strain evidence="2 3">RV15</strain>
    </source>
</reference>